<evidence type="ECO:0008006" key="3">
    <source>
        <dbReference type="Google" id="ProtNLM"/>
    </source>
</evidence>
<organism evidence="1 2">
    <name type="scientific">Roseospira navarrensis</name>
    <dbReference type="NCBI Taxonomy" id="140058"/>
    <lineage>
        <taxon>Bacteria</taxon>
        <taxon>Pseudomonadati</taxon>
        <taxon>Pseudomonadota</taxon>
        <taxon>Alphaproteobacteria</taxon>
        <taxon>Rhodospirillales</taxon>
        <taxon>Rhodospirillaceae</taxon>
        <taxon>Roseospira</taxon>
    </lineage>
</organism>
<gene>
    <name evidence="1" type="ORF">GHC57_00670</name>
</gene>
<dbReference type="InterPro" id="IPR026002">
    <property type="entry name" value="ATC_hydrolase-like"/>
</dbReference>
<dbReference type="Proteomes" id="UP000434582">
    <property type="component" value="Unassembled WGS sequence"/>
</dbReference>
<dbReference type="OrthoDB" id="5454254at2"/>
<dbReference type="RefSeq" id="WP_153340063.1">
    <property type="nucleotide sequence ID" value="NZ_WIVE01000001.1"/>
</dbReference>
<name>A0A7X1ZAX1_9PROT</name>
<accession>A0A7X1ZAX1</accession>
<proteinExistence type="predicted"/>
<reference evidence="1 2" key="1">
    <citation type="submission" date="2019-10" db="EMBL/GenBank/DDBJ databases">
        <title>Draft whole-genome sequence of the purple nonsulfur photosynthetic bacterium Roseospira navarrensis DSM 15114.</title>
        <authorList>
            <person name="Kyndt J.A."/>
            <person name="Meyer T.E."/>
        </authorList>
    </citation>
    <scope>NUCLEOTIDE SEQUENCE [LARGE SCALE GENOMIC DNA]</scope>
    <source>
        <strain evidence="1 2">DSM 15114</strain>
    </source>
</reference>
<keyword evidence="2" id="KW-1185">Reference proteome</keyword>
<dbReference type="Pfam" id="PF14196">
    <property type="entry name" value="ATC_hydrolase"/>
    <property type="match status" value="1"/>
</dbReference>
<comment type="caution">
    <text evidence="1">The sequence shown here is derived from an EMBL/GenBank/DDBJ whole genome shotgun (WGS) entry which is preliminary data.</text>
</comment>
<sequence>MSDTPPVTPTVTLDMLKAAFAMRAEAYARMYDVLSEEFGPERAVELIGRATRRMGEQMGERFKGLGPDDLAGLKDAFLGGIPCGEEMFAPEVRRCDDEMLEIKFHRCPLKDVWVANGRSDTDVRDLCRAAGAIDGGLFTTAGFTFLGETWRPGETGCCLLRVAPGGA</sequence>
<dbReference type="EMBL" id="WIVE01000001">
    <property type="protein sequence ID" value="MQX35022.1"/>
    <property type="molecule type" value="Genomic_DNA"/>
</dbReference>
<evidence type="ECO:0000313" key="2">
    <source>
        <dbReference type="Proteomes" id="UP000434582"/>
    </source>
</evidence>
<dbReference type="AlphaFoldDB" id="A0A7X1ZAX1"/>
<evidence type="ECO:0000313" key="1">
    <source>
        <dbReference type="EMBL" id="MQX35022.1"/>
    </source>
</evidence>
<protein>
    <recommendedName>
        <fullName evidence="3">L-2-amino-thiazoline-4-carboxylic acid hydrolase</fullName>
    </recommendedName>
</protein>